<dbReference type="AlphaFoldDB" id="A0A1R0XTV7"/>
<dbReference type="EMBL" id="MPTC01000018">
    <property type="protein sequence ID" value="OMD38352.1"/>
    <property type="molecule type" value="Genomic_DNA"/>
</dbReference>
<gene>
    <name evidence="1" type="ORF">BSK52_19015</name>
</gene>
<accession>A0A1R0XTV7</accession>
<sequence length="71" mass="8534">MEKNIYYPLDCGWYDSKVNYGESLLQEGSVDYMEVQVNSRGECRSAPLFWRFPARDGIIQPWRRKLWDLKK</sequence>
<evidence type="ECO:0000313" key="1">
    <source>
        <dbReference type="EMBL" id="OMD38352.1"/>
    </source>
</evidence>
<comment type="caution">
    <text evidence="1">The sequence shown here is derived from an EMBL/GenBank/DDBJ whole genome shotgun (WGS) entry which is preliminary data.</text>
</comment>
<protein>
    <submittedName>
        <fullName evidence="1">Uncharacterized protein</fullName>
    </submittedName>
</protein>
<name>A0A1R0XTV7_9BACL</name>
<organism evidence="1 2">
    <name type="scientific">Paenibacillus odorifer</name>
    <dbReference type="NCBI Taxonomy" id="189426"/>
    <lineage>
        <taxon>Bacteria</taxon>
        <taxon>Bacillati</taxon>
        <taxon>Bacillota</taxon>
        <taxon>Bacilli</taxon>
        <taxon>Bacillales</taxon>
        <taxon>Paenibacillaceae</taxon>
        <taxon>Paenibacillus</taxon>
    </lineage>
</organism>
<reference evidence="1 2" key="1">
    <citation type="submission" date="2016-10" db="EMBL/GenBank/DDBJ databases">
        <title>Paenibacillus species isolates.</title>
        <authorList>
            <person name="Beno S.M."/>
        </authorList>
    </citation>
    <scope>NUCLEOTIDE SEQUENCE [LARGE SCALE GENOMIC DNA]</scope>
    <source>
        <strain evidence="1 2">FSL H7-0710</strain>
    </source>
</reference>
<evidence type="ECO:0000313" key="2">
    <source>
        <dbReference type="Proteomes" id="UP000187439"/>
    </source>
</evidence>
<dbReference type="Proteomes" id="UP000187439">
    <property type="component" value="Unassembled WGS sequence"/>
</dbReference>
<proteinExistence type="predicted"/>